<dbReference type="CDD" id="cd15630">
    <property type="entry name" value="PHD_BAZ2B"/>
    <property type="match status" value="1"/>
</dbReference>
<dbReference type="InterPro" id="IPR028941">
    <property type="entry name" value="WHIM2_dom"/>
</dbReference>
<dbReference type="Pfam" id="PF00439">
    <property type="entry name" value="Bromodomain"/>
    <property type="match status" value="1"/>
</dbReference>
<feature type="compositionally biased region" description="Basic and acidic residues" evidence="25">
    <location>
        <begin position="819"/>
        <end position="840"/>
    </location>
</feature>
<accession>A0A6B0RFZ6</accession>
<dbReference type="InterPro" id="IPR001487">
    <property type="entry name" value="Bromodomain"/>
</dbReference>
<feature type="compositionally biased region" description="Acidic residues" evidence="25">
    <location>
        <begin position="581"/>
        <end position="604"/>
    </location>
</feature>
<evidence type="ECO:0000256" key="17">
    <source>
        <dbReference type="ARBA" id="ARBA00023163"/>
    </source>
</evidence>
<evidence type="ECO:0000256" key="15">
    <source>
        <dbReference type="ARBA" id="ARBA00023117"/>
    </source>
</evidence>
<dbReference type="PROSITE" id="PS51698">
    <property type="entry name" value="U_BOX"/>
    <property type="match status" value="1"/>
</dbReference>
<feature type="region of interest" description="Disordered" evidence="25">
    <location>
        <begin position="1403"/>
        <end position="1460"/>
    </location>
</feature>
<feature type="region of interest" description="Disordered" evidence="25">
    <location>
        <begin position="1362"/>
        <end position="1386"/>
    </location>
</feature>
<dbReference type="CDD" id="cd09505">
    <property type="entry name" value="SAM_WDSUB1"/>
    <property type="match status" value="1"/>
</dbReference>
<dbReference type="InterPro" id="IPR016177">
    <property type="entry name" value="DNA-bd_dom_sf"/>
</dbReference>
<feature type="compositionally biased region" description="Polar residues" evidence="25">
    <location>
        <begin position="503"/>
        <end position="536"/>
    </location>
</feature>
<comment type="subcellular location">
    <subcellularLocation>
        <location evidence="1">Nucleus</location>
    </subcellularLocation>
</comment>
<dbReference type="Gene3D" id="1.20.920.10">
    <property type="entry name" value="Bromodomain-like"/>
    <property type="match status" value="1"/>
</dbReference>
<dbReference type="Gene3D" id="3.30.890.10">
    <property type="entry name" value="Methyl-cpg-binding Protein 2, Chain A"/>
    <property type="match status" value="1"/>
</dbReference>
<feature type="compositionally biased region" description="Polar residues" evidence="25">
    <location>
        <begin position="1411"/>
        <end position="1458"/>
    </location>
</feature>
<keyword evidence="33" id="KW-1185">Reference proteome</keyword>
<dbReference type="PROSITE" id="PS50082">
    <property type="entry name" value="WD_REPEATS_2"/>
    <property type="match status" value="4"/>
</dbReference>
<evidence type="ECO:0000256" key="4">
    <source>
        <dbReference type="ARBA" id="ARBA00022499"/>
    </source>
</evidence>
<comment type="similarity">
    <text evidence="2">Belongs to the WAL family.</text>
</comment>
<feature type="compositionally biased region" description="Basic and acidic residues" evidence="25">
    <location>
        <begin position="567"/>
        <end position="580"/>
    </location>
</feature>
<evidence type="ECO:0000256" key="20">
    <source>
        <dbReference type="ARBA" id="ARBA00068259"/>
    </source>
</evidence>
<keyword evidence="7" id="KW-0479">Metal-binding</keyword>
<dbReference type="SMART" id="SM00454">
    <property type="entry name" value="SAM"/>
    <property type="match status" value="1"/>
</dbReference>
<evidence type="ECO:0000256" key="12">
    <source>
        <dbReference type="ARBA" id="ARBA00022990"/>
    </source>
</evidence>
<evidence type="ECO:0000256" key="14">
    <source>
        <dbReference type="ARBA" id="ARBA00023054"/>
    </source>
</evidence>
<dbReference type="InterPro" id="IPR001965">
    <property type="entry name" value="Znf_PHD"/>
</dbReference>
<feature type="domain" description="U-box" evidence="31">
    <location>
        <begin position="2539"/>
        <end position="2613"/>
    </location>
</feature>
<feature type="compositionally biased region" description="Polar residues" evidence="25">
    <location>
        <begin position="172"/>
        <end position="186"/>
    </location>
</feature>
<feature type="compositionally biased region" description="Low complexity" evidence="25">
    <location>
        <begin position="1509"/>
        <end position="1529"/>
    </location>
</feature>
<dbReference type="PROSITE" id="PS50827">
    <property type="entry name" value="DDT"/>
    <property type="match status" value="1"/>
</dbReference>
<dbReference type="PANTHER" id="PTHR45915:SF1">
    <property type="entry name" value="BROMODOMAIN ADJACENT TO ZINC FINGER DOMAIN PROTEIN 2B"/>
    <property type="match status" value="1"/>
</dbReference>
<gene>
    <name evidence="32" type="ORF">E5288_WYG008792</name>
</gene>
<evidence type="ECO:0000259" key="26">
    <source>
        <dbReference type="PROSITE" id="PS50014"/>
    </source>
</evidence>
<dbReference type="Pfam" id="PF00628">
    <property type="entry name" value="PHD"/>
    <property type="match status" value="1"/>
</dbReference>
<feature type="region of interest" description="Disordered" evidence="25">
    <location>
        <begin position="698"/>
        <end position="719"/>
    </location>
</feature>
<evidence type="ECO:0000256" key="22">
    <source>
        <dbReference type="PROSITE-ProRule" id="PRU00146"/>
    </source>
</evidence>
<evidence type="ECO:0000256" key="10">
    <source>
        <dbReference type="ARBA" id="ARBA00022833"/>
    </source>
</evidence>
<feature type="region of interest" description="Disordered" evidence="25">
    <location>
        <begin position="819"/>
        <end position="852"/>
    </location>
</feature>
<feature type="compositionally biased region" description="Low complexity" evidence="25">
    <location>
        <begin position="698"/>
        <end position="711"/>
    </location>
</feature>
<feature type="region of interest" description="Disordered" evidence="25">
    <location>
        <begin position="383"/>
        <end position="408"/>
    </location>
</feature>
<dbReference type="SUPFAM" id="SSF47370">
    <property type="entry name" value="Bromodomain"/>
    <property type="match status" value="1"/>
</dbReference>
<dbReference type="Gene3D" id="3.30.40.10">
    <property type="entry name" value="Zinc/RING finger domain, C3HC4 (zinc finger)"/>
    <property type="match status" value="2"/>
</dbReference>
<feature type="region of interest" description="Disordered" evidence="25">
    <location>
        <begin position="1597"/>
        <end position="1618"/>
    </location>
</feature>
<evidence type="ECO:0000256" key="19">
    <source>
        <dbReference type="ARBA" id="ARBA00061872"/>
    </source>
</evidence>
<dbReference type="FunFam" id="3.30.40.10:FF:000199">
    <property type="entry name" value="Bromodomain adjacent to zinc finger domain 2B"/>
    <property type="match status" value="1"/>
</dbReference>
<keyword evidence="4" id="KW-1017">Isopeptide bond</keyword>
<evidence type="ECO:0000259" key="28">
    <source>
        <dbReference type="PROSITE" id="PS50105"/>
    </source>
</evidence>
<dbReference type="SUPFAM" id="SSF57850">
    <property type="entry name" value="RING/U-box"/>
    <property type="match status" value="1"/>
</dbReference>
<dbReference type="Gene3D" id="1.10.150.50">
    <property type="entry name" value="Transcription Factor, Ets-1"/>
    <property type="match status" value="1"/>
</dbReference>
<dbReference type="SUPFAM" id="SSF57903">
    <property type="entry name" value="FYVE/PHD zinc finger"/>
    <property type="match status" value="1"/>
</dbReference>
<dbReference type="PROSITE" id="PS50294">
    <property type="entry name" value="WD_REPEATS_REGION"/>
    <property type="match status" value="4"/>
</dbReference>
<feature type="region of interest" description="Disordered" evidence="25">
    <location>
        <begin position="142"/>
        <end position="274"/>
    </location>
</feature>
<dbReference type="Pfam" id="PF15613">
    <property type="entry name" value="WSD"/>
    <property type="match status" value="1"/>
</dbReference>
<sequence length="2613" mass="292269">MTLKSIVSEIQLELLRMILLIELDCYSKYHLSKIQKSDLNEQYTWSLENGYRPLQPPLLHRLHPRSLLWLHQFQKAAFPRELLHLALQSTHVAHERVQKYKRNLDVVYILDICAEWWRTTDVHTRAGAAFFPPLLGIPPLFAPPAQNHDSSSFHSRTSGKSNRNGPEKGVNGSINGNSTSSVSGINTSVLSTTASSSVGQTKSISSGGGNRKCNQEQNKTQPLDARADKIKDKKPRKKAMESSSNSDSDSGTSSDTSSEGISSKTEAQQKSNNQVLLHGVSDPKAEGQKATEKAQEKRIHQPLPLLSESQTHSSFQSQQKQPQVLSQQLPFIFQSSQAKEESVNKHTSVIQSTGLVSNVKPLSLVNQAKKETYMKLIVPSPDVLKAGNKNTSEESSSLTSELRSKREQYKQTFPAQLKKQESSKSLKKVIAALSNPKPTSSSPAHPKQTLENSNPNPFLTNALLGNHQPNGVIQSVIQEAPLALTTKTKMQSKINENIAAASSTPFSSPVNLSTSGRRTPGSQTTVIPSPSPNLHSQGKEKAVSNSVNTVKTQPHSHPAQALVEQFRGTDSDILSSKDSEDSNEDEEEDDEEDEEDEEDDDSDDSQSGCFLFLSLKCFSKFPVNQNILKRLFKSTDLKSLDTEGEKTSMKLNKTASSVKSPSISLTAHSTPRNLHIAKAPGSAPAALCSESQSPAFLGTPSSTLTSSPHSGTSKRRRVTDERELHIPLEYGWQRETRIRNFGGRLQGEVAYYAPCGKKLRQYPEVIKYLSRNGIMDISRDNFSFSAKIRVGDFYEARDGPQGMQWCLLKEEDVIPRIRAMEGRRGRPPNPDRQRAREESRIRRRKGRPPNVGSTEFLDNTDAKLLRKLQAQEIARQAAQIKLLRKLQKQEQARVAKEAKKQQAIIAAEEKRKQKEQIKIMKQQEKIKRIQQIRMEKELRAQQILEAKKKKKEEAANAKLLEAEKRIKEKEMRRQQAVLLKHQERERRRQHMMLMKAMEARKKAEEKERLKQEKRDEKRLNKERKLEQRRLELEMAKELKKPNEDMCLADQKPLPELPRIPGLVLSGSTFSDCLMVVQFLRNFGKVLGFDVNIDVPNLSVLQEGLLNIGDSMGEVQDLLVRLLSAAVCDPGLITGYKAKTALGEHLLNVGVNRDNVSEILQIFMEAHCGQTELTESLKTKAFQAHTPAQKASVLAFLINELACSKSVVSEIDKNIDYMSNLRRDKWVVEGKLRKLRIIHAKKTGKRDTSGKKSEICEDEDEGDQAASVEELEKQIEKLSKQQSQYRRKLFDASHSLRSMMFGQDRYRRRYWILPQCGGIFVEGMESGEGLEEIAKEREKLKKAKSIQIKEEIFETSEHTLNCSNPDHCEQKEDTKEKDNPNLFLQKPGSFSKLSKLLEVAKMPAESDVMTPKPNSSANGCTLSYQNSGKQSLGSIQSTATQSNTEKTDSNNLFSTSSSGPGKFYSPLPNDQLLKTLTEKNRQWFSLLPRTPCDDTSLTHASMSTASLVTPQSQPLSKSPSPAPAPLLGSSAQNPVGLNPFALSPLQVKSGVSVMGLQFCGWPAGVLTSNIPFTSPLPNLGSGLGLSEGNSNTFVTPNVAPSKSESPVPQNEKVSSTQPAAVEVAKPVDFPSPKPIPEEMQFGWWRIIDPEDLKALLKVLHLRGIREKALQKQIQKHLDYITQACIKNKDVAIIELNENEENQVTRDIVENWSIEEQAMEMDLNILQQVEDLERRVASASLQVKGWMCPEPASEREDLVYFEHKSFSKLCKEHDGEFTGEEEGSAHALERKSDNPLDIAVTRLADLERNIERRIEEDIAPGLRVWRRALSEARSAAQVALCIQQLQKSIAWEKSIMKVYCQICRKGDNEELLLLCDGCDKGCHTYCHRPKITTIPDGDWFCPACIAKASGQTLKIKKLHVKGKKSESKKGKKVTLTGDTEDEDSASTSSSLKRGVKDLKKRKMEENSSINISKQESFTSVKKPKRDDSKDLALCSMILTEMETHEDAWPFLLPVNLKLVPGYKKVIKKPMDFSTIREKLSSGQYPNLETFALDVRLVFDNCETFNEDDSDIGRAGHSMRKYFEKKWTDTFKMPYLAVSFLGTIKLPYVSFSASDIQETEHSGHEQAKAHLNGGYFPVKNMVELIHTLADHNDDVNCCAFSSSLLATCALDKTIRLYFLSDFTEVPYSPLKFHTYAVHCCCFSPSGHILASCSTDGTTVLWDTQNGQILAVMEQPSGSPVRVCRFSPDSTCLVSGASDGTVVLWNAQSYKLHRCASVKDGSLVACAFSPPGNLFVTGSSCGDLTVWDDKMRCLHSEKAHDLGITCCDFSSQPVPGGERGLQFFQLASCGQDCQIKIWVISFIHILGFELKYKSTLTGHCAPVLACAFSHDGQMLVSGSVDKSVIVYDTNTENILHTLTQHTRYVTTCAFAPNILLLATGSMDKTVNIWQFDTETLCRAKIPDQPKQFTENWSEDDVSNWLCAEGLEDLVDIFKMNNIDGRELLNLTKESLADDLKIESLGLRSKVLRKIEELRTKVKTLSSEIPDEFICPITRELMKDPVIASDGYSYEKEAMENWISKKKRTSPMTNLVLSSVILTPNRTLKMAIDRWLSETHQK</sequence>
<dbReference type="GO" id="GO:0003677">
    <property type="term" value="F:DNA binding"/>
    <property type="evidence" value="ECO:0007669"/>
    <property type="project" value="UniProtKB-KW"/>
</dbReference>
<feature type="domain" description="MBD" evidence="30">
    <location>
        <begin position="718"/>
        <end position="789"/>
    </location>
</feature>
<feature type="region of interest" description="Disordered" evidence="25">
    <location>
        <begin position="1503"/>
        <end position="1529"/>
    </location>
</feature>
<dbReference type="EMBL" id="VBQZ03000042">
    <property type="protein sequence ID" value="MXQ87931.1"/>
    <property type="molecule type" value="Genomic_DNA"/>
</dbReference>
<dbReference type="InterPro" id="IPR018359">
    <property type="entry name" value="Bromodomain_CS"/>
</dbReference>
<feature type="compositionally biased region" description="Basic and acidic residues" evidence="25">
    <location>
        <begin position="1365"/>
        <end position="1378"/>
    </location>
</feature>
<dbReference type="PROSITE" id="PS50105">
    <property type="entry name" value="SAM_DOMAIN"/>
    <property type="match status" value="1"/>
</dbReference>
<evidence type="ECO:0000313" key="33">
    <source>
        <dbReference type="Proteomes" id="UP000322234"/>
    </source>
</evidence>
<dbReference type="SMART" id="SM00320">
    <property type="entry name" value="WD40"/>
    <property type="match status" value="7"/>
</dbReference>
<feature type="compositionally biased region" description="Polar residues" evidence="25">
    <location>
        <begin position="1597"/>
        <end position="1617"/>
    </location>
</feature>
<feature type="region of interest" description="Disordered" evidence="25">
    <location>
        <begin position="503"/>
        <end position="606"/>
    </location>
</feature>
<keyword evidence="12" id="KW-0007">Acetylation</keyword>
<dbReference type="InterPro" id="IPR001739">
    <property type="entry name" value="Methyl_CpG_DNA-bd"/>
</dbReference>
<evidence type="ECO:0000256" key="13">
    <source>
        <dbReference type="ARBA" id="ARBA00023015"/>
    </source>
</evidence>
<feature type="coiled-coil region" evidence="24">
    <location>
        <begin position="1260"/>
        <end position="1287"/>
    </location>
</feature>
<dbReference type="GO" id="GO:0004842">
    <property type="term" value="F:ubiquitin-protein transferase activity"/>
    <property type="evidence" value="ECO:0007669"/>
    <property type="project" value="InterPro"/>
</dbReference>
<dbReference type="GO" id="GO:0016567">
    <property type="term" value="P:protein ubiquitination"/>
    <property type="evidence" value="ECO:0007669"/>
    <property type="project" value="InterPro"/>
</dbReference>
<keyword evidence="10" id="KW-0862">Zinc</keyword>
<dbReference type="SMART" id="SM00249">
    <property type="entry name" value="PHD"/>
    <property type="match status" value="1"/>
</dbReference>
<keyword evidence="9 22" id="KW-0863">Zinc-finger</keyword>
<feature type="domain" description="Bromo" evidence="26">
    <location>
        <begin position="2000"/>
        <end position="2070"/>
    </location>
</feature>
<proteinExistence type="inferred from homology"/>
<evidence type="ECO:0000256" key="3">
    <source>
        <dbReference type="ARBA" id="ARBA00020894"/>
    </source>
</evidence>
<dbReference type="InterPro" id="IPR003613">
    <property type="entry name" value="Ubox_domain"/>
</dbReference>
<evidence type="ECO:0000259" key="30">
    <source>
        <dbReference type="PROSITE" id="PS50982"/>
    </source>
</evidence>
<feature type="repeat" description="WD" evidence="23">
    <location>
        <begin position="2372"/>
        <end position="2413"/>
    </location>
</feature>
<feature type="repeat" description="WD" evidence="23">
    <location>
        <begin position="2230"/>
        <end position="2265"/>
    </location>
</feature>
<dbReference type="InterPro" id="IPR037374">
    <property type="entry name" value="BAZ2A/B_Bromo"/>
</dbReference>
<dbReference type="PANTHER" id="PTHR45915">
    <property type="entry name" value="TRANSCRIPTION INTERMEDIARY FACTOR"/>
    <property type="match status" value="1"/>
</dbReference>
<dbReference type="PROSITE" id="PS50982">
    <property type="entry name" value="MBD"/>
    <property type="match status" value="1"/>
</dbReference>
<feature type="compositionally biased region" description="Polar residues" evidence="25">
    <location>
        <begin position="264"/>
        <end position="274"/>
    </location>
</feature>
<dbReference type="PRINTS" id="PR00503">
    <property type="entry name" value="BROMODOMAIN"/>
</dbReference>
<keyword evidence="15 21" id="KW-0103">Bromodomain</keyword>
<feature type="region of interest" description="Disordered" evidence="25">
    <location>
        <begin position="1927"/>
        <end position="1954"/>
    </location>
</feature>
<organism evidence="32 33">
    <name type="scientific">Bos mutus</name>
    <name type="common">wild yak</name>
    <dbReference type="NCBI Taxonomy" id="72004"/>
    <lineage>
        <taxon>Eukaryota</taxon>
        <taxon>Metazoa</taxon>
        <taxon>Chordata</taxon>
        <taxon>Craniata</taxon>
        <taxon>Vertebrata</taxon>
        <taxon>Euteleostomi</taxon>
        <taxon>Mammalia</taxon>
        <taxon>Eutheria</taxon>
        <taxon>Laurasiatheria</taxon>
        <taxon>Artiodactyla</taxon>
        <taxon>Ruminantia</taxon>
        <taxon>Pecora</taxon>
        <taxon>Bovidae</taxon>
        <taxon>Bovinae</taxon>
        <taxon>Bos</taxon>
    </lineage>
</organism>
<evidence type="ECO:0000256" key="24">
    <source>
        <dbReference type="SAM" id="Coils"/>
    </source>
</evidence>
<feature type="domain" description="PHD-type" evidence="27">
    <location>
        <begin position="1855"/>
        <end position="1905"/>
    </location>
</feature>
<dbReference type="Pfam" id="PF02791">
    <property type="entry name" value="DDT"/>
    <property type="match status" value="1"/>
</dbReference>
<dbReference type="SMART" id="SM00504">
    <property type="entry name" value="Ubox"/>
    <property type="match status" value="1"/>
</dbReference>
<keyword evidence="6 23" id="KW-0853">WD repeat</keyword>
<feature type="domain" description="DDT" evidence="29">
    <location>
        <begin position="1066"/>
        <end position="1131"/>
    </location>
</feature>
<feature type="compositionally biased region" description="Polar residues" evidence="25">
    <location>
        <begin position="436"/>
        <end position="459"/>
    </location>
</feature>
<evidence type="ECO:0000259" key="31">
    <source>
        <dbReference type="PROSITE" id="PS51698"/>
    </source>
</evidence>
<dbReference type="PROSITE" id="PS00633">
    <property type="entry name" value="BROMODOMAIN_1"/>
    <property type="match status" value="1"/>
</dbReference>
<dbReference type="Gene3D" id="2.130.10.10">
    <property type="entry name" value="YVTN repeat-like/Quinoprotein amine dehydrogenase"/>
    <property type="match status" value="3"/>
</dbReference>
<name>A0A6B0RFZ6_9CETA</name>
<reference evidence="32" key="1">
    <citation type="submission" date="2019-10" db="EMBL/GenBank/DDBJ databases">
        <title>The sequence and de novo assembly of the wild yak genome.</title>
        <authorList>
            <person name="Liu Y."/>
        </authorList>
    </citation>
    <scope>NUCLEOTIDE SEQUENCE [LARGE SCALE GENOMIC DNA]</scope>
    <source>
        <strain evidence="32">WY2019</strain>
    </source>
</reference>
<dbReference type="CDD" id="cd16655">
    <property type="entry name" value="RING-Ubox_WDSUB1-like"/>
    <property type="match status" value="1"/>
</dbReference>
<dbReference type="InterPro" id="IPR013761">
    <property type="entry name" value="SAM/pointed_sf"/>
</dbReference>
<dbReference type="InterPro" id="IPR036322">
    <property type="entry name" value="WD40_repeat_dom_sf"/>
</dbReference>
<evidence type="ECO:0000256" key="23">
    <source>
        <dbReference type="PROSITE-ProRule" id="PRU00221"/>
    </source>
</evidence>
<dbReference type="Pfam" id="PF00400">
    <property type="entry name" value="WD40"/>
    <property type="match status" value="7"/>
</dbReference>
<dbReference type="InterPro" id="IPR019775">
    <property type="entry name" value="WD40_repeat_CS"/>
</dbReference>
<dbReference type="InterPro" id="IPR011011">
    <property type="entry name" value="Znf_FYVE_PHD"/>
</dbReference>
<comment type="caution">
    <text evidence="32">The sequence shown here is derived from an EMBL/GenBank/DDBJ whole genome shotgun (WGS) entry which is preliminary data.</text>
</comment>
<dbReference type="SMART" id="SM00571">
    <property type="entry name" value="DDT"/>
    <property type="match status" value="1"/>
</dbReference>
<dbReference type="FunFam" id="1.20.920.10:FF:000023">
    <property type="entry name" value="Bromodomain adjacent to zinc finger domain protein 2B"/>
    <property type="match status" value="1"/>
</dbReference>
<dbReference type="CDD" id="cd01397">
    <property type="entry name" value="HAT_MBD"/>
    <property type="match status" value="1"/>
</dbReference>
<keyword evidence="16" id="KW-0238">DNA-binding</keyword>
<evidence type="ECO:0000313" key="32">
    <source>
        <dbReference type="EMBL" id="MXQ87931.1"/>
    </source>
</evidence>
<protein>
    <recommendedName>
        <fullName evidence="20">Bromodomain adjacent to zinc finger domain protein 2B</fullName>
    </recommendedName>
    <alternativeName>
        <fullName evidence="3">WD repeat, SAM and U-box domain-containing protein 1</fullName>
    </alternativeName>
</protein>
<dbReference type="PROSITE" id="PS00678">
    <property type="entry name" value="WD_REPEATS_1"/>
    <property type="match status" value="2"/>
</dbReference>
<dbReference type="SUPFAM" id="SSF54171">
    <property type="entry name" value="DNA-binding domain"/>
    <property type="match status" value="1"/>
</dbReference>
<dbReference type="InterPro" id="IPR001660">
    <property type="entry name" value="SAM"/>
</dbReference>
<evidence type="ECO:0000259" key="29">
    <source>
        <dbReference type="PROSITE" id="PS50827"/>
    </source>
</evidence>
<keyword evidence="11" id="KW-0832">Ubl conjugation</keyword>
<dbReference type="SUPFAM" id="SSF50978">
    <property type="entry name" value="WD40 repeat-like"/>
    <property type="match status" value="1"/>
</dbReference>
<keyword evidence="17" id="KW-0804">Transcription</keyword>
<evidence type="ECO:0000256" key="21">
    <source>
        <dbReference type="PROSITE-ProRule" id="PRU00035"/>
    </source>
</evidence>
<feature type="compositionally biased region" description="Low complexity" evidence="25">
    <location>
        <begin position="241"/>
        <end position="263"/>
    </location>
</feature>
<feature type="compositionally biased region" description="Low complexity" evidence="25">
    <location>
        <begin position="187"/>
        <end position="198"/>
    </location>
</feature>
<dbReference type="Pfam" id="PF01429">
    <property type="entry name" value="MBD"/>
    <property type="match status" value="1"/>
</dbReference>
<dbReference type="InterPro" id="IPR015943">
    <property type="entry name" value="WD40/YVTN_repeat-like_dom_sf"/>
</dbReference>
<evidence type="ECO:0000256" key="8">
    <source>
        <dbReference type="ARBA" id="ARBA00022737"/>
    </source>
</evidence>
<keyword evidence="5" id="KW-0597">Phosphoprotein</keyword>
<dbReference type="InterPro" id="IPR013083">
    <property type="entry name" value="Znf_RING/FYVE/PHD"/>
</dbReference>
<evidence type="ECO:0000259" key="27">
    <source>
        <dbReference type="PROSITE" id="PS50016"/>
    </source>
</evidence>
<evidence type="ECO:0000256" key="11">
    <source>
        <dbReference type="ARBA" id="ARBA00022843"/>
    </source>
</evidence>
<dbReference type="InterPro" id="IPR036427">
    <property type="entry name" value="Bromodomain-like_sf"/>
</dbReference>
<dbReference type="PROSITE" id="PS50016">
    <property type="entry name" value="ZF_PHD_2"/>
    <property type="match status" value="1"/>
</dbReference>
<evidence type="ECO:0000256" key="1">
    <source>
        <dbReference type="ARBA" id="ARBA00004123"/>
    </source>
</evidence>
<feature type="compositionally biased region" description="Polar residues" evidence="25">
    <location>
        <begin position="543"/>
        <end position="555"/>
    </location>
</feature>
<feature type="region of interest" description="Disordered" evidence="25">
    <location>
        <begin position="434"/>
        <end position="459"/>
    </location>
</feature>
<feature type="region of interest" description="Disordered" evidence="25">
    <location>
        <begin position="1000"/>
        <end position="1022"/>
    </location>
</feature>
<keyword evidence="8" id="KW-0677">Repeat</keyword>
<dbReference type="PROSITE" id="PS50014">
    <property type="entry name" value="BROMODOMAIN_2"/>
    <property type="match status" value="1"/>
</dbReference>
<dbReference type="CDD" id="cd00200">
    <property type="entry name" value="WD40"/>
    <property type="match status" value="1"/>
</dbReference>
<feature type="repeat" description="WD" evidence="23">
    <location>
        <begin position="2187"/>
        <end position="2228"/>
    </location>
</feature>
<feature type="domain" description="SAM" evidence="28">
    <location>
        <begin position="2468"/>
        <end position="2532"/>
    </location>
</feature>
<feature type="compositionally biased region" description="Low complexity" evidence="25">
    <location>
        <begin position="388"/>
        <end position="401"/>
    </location>
</feature>
<keyword evidence="18" id="KW-0539">Nucleus</keyword>
<dbReference type="InterPro" id="IPR018501">
    <property type="entry name" value="DDT_dom"/>
</dbReference>
<comment type="subunit">
    <text evidence="19">Component of the BRF-1 ISWI chromatin remodeling complex, at least composed of SMARCA1 and BAZ2B, which regulates the spacing of histone octamers on the DNA template to facilitate access to DNA. Within the BRF-1 ISWI chromatin remodeling complex interacts with SMARCA1; the interaction is direct. Component of the BRF-5 ISWI chromatin remodeling complex, at least composed of SMARCA5/SNF2H and BAZ2B, which regulates the spacing of histone octamers on the DNA template to facilitate access to DNA. Within the BRF-5 ISWI chromatin remodeling complex interacts with SMARCA5/SNF2H; the interaction is direct. Interacts with acetylated lysine residues on histone H1.4, H2A, H2B, H3 and H4 (in vitro). Interacts with EHMT1.</text>
</comment>
<dbReference type="CDD" id="cd05503">
    <property type="entry name" value="Bromo_BAZ2A_B_like"/>
    <property type="match status" value="1"/>
</dbReference>
<dbReference type="GO" id="GO:0008270">
    <property type="term" value="F:zinc ion binding"/>
    <property type="evidence" value="ECO:0007669"/>
    <property type="project" value="UniProtKB-KW"/>
</dbReference>
<dbReference type="SMART" id="SM00391">
    <property type="entry name" value="MBD"/>
    <property type="match status" value="1"/>
</dbReference>
<evidence type="ECO:0000256" key="6">
    <source>
        <dbReference type="ARBA" id="ARBA00022574"/>
    </source>
</evidence>
<dbReference type="InterPro" id="IPR001680">
    <property type="entry name" value="WD40_rpt"/>
</dbReference>
<dbReference type="InterPro" id="IPR019787">
    <property type="entry name" value="Znf_PHD-finger"/>
</dbReference>
<dbReference type="GO" id="GO:0005634">
    <property type="term" value="C:nucleus"/>
    <property type="evidence" value="ECO:0007669"/>
    <property type="project" value="UniProtKB-SubCell"/>
</dbReference>
<evidence type="ECO:0000256" key="5">
    <source>
        <dbReference type="ARBA" id="ARBA00022553"/>
    </source>
</evidence>
<feature type="repeat" description="WD" evidence="23">
    <location>
        <begin position="2414"/>
        <end position="2455"/>
    </location>
</feature>
<keyword evidence="13" id="KW-0805">Transcription regulation</keyword>
<dbReference type="Pfam" id="PF07647">
    <property type="entry name" value="SAM_2"/>
    <property type="match status" value="1"/>
</dbReference>
<feature type="compositionally biased region" description="Polar residues" evidence="25">
    <location>
        <begin position="147"/>
        <end position="164"/>
    </location>
</feature>
<dbReference type="Pfam" id="PF04564">
    <property type="entry name" value="U-box"/>
    <property type="match status" value="1"/>
</dbReference>
<evidence type="ECO:0000256" key="25">
    <source>
        <dbReference type="SAM" id="MobiDB-lite"/>
    </source>
</evidence>
<dbReference type="SMART" id="SM00297">
    <property type="entry name" value="BROMO"/>
    <property type="match status" value="1"/>
</dbReference>
<evidence type="ECO:0000256" key="7">
    <source>
        <dbReference type="ARBA" id="ARBA00022723"/>
    </source>
</evidence>
<dbReference type="FunFam" id="3.30.890.10:FF:000002">
    <property type="entry name" value="Bromodomain adjacent to zinc finger domain protein 2B"/>
    <property type="match status" value="1"/>
</dbReference>
<dbReference type="SUPFAM" id="SSF47769">
    <property type="entry name" value="SAM/Pointed domain"/>
    <property type="match status" value="1"/>
</dbReference>
<keyword evidence="14 24" id="KW-0175">Coiled coil</keyword>
<dbReference type="GO" id="GO:0000785">
    <property type="term" value="C:chromatin"/>
    <property type="evidence" value="ECO:0007669"/>
    <property type="project" value="TreeGrafter"/>
</dbReference>
<dbReference type="Proteomes" id="UP000322234">
    <property type="component" value="Unassembled WGS sequence"/>
</dbReference>
<evidence type="ECO:0000256" key="2">
    <source>
        <dbReference type="ARBA" id="ARBA00007444"/>
    </source>
</evidence>
<evidence type="ECO:0000256" key="9">
    <source>
        <dbReference type="ARBA" id="ARBA00022771"/>
    </source>
</evidence>
<evidence type="ECO:0000256" key="16">
    <source>
        <dbReference type="ARBA" id="ARBA00023125"/>
    </source>
</evidence>
<evidence type="ECO:0000256" key="18">
    <source>
        <dbReference type="ARBA" id="ARBA00023242"/>
    </source>
</evidence>